<dbReference type="PANTHER" id="PTHR45453:SF2">
    <property type="entry name" value="HISTIDINE KINASE"/>
    <property type="match status" value="1"/>
</dbReference>
<dbReference type="EC" id="2.7.13.3" evidence="3"/>
<dbReference type="InterPro" id="IPR005467">
    <property type="entry name" value="His_kinase_dom"/>
</dbReference>
<evidence type="ECO:0000256" key="6">
    <source>
        <dbReference type="ARBA" id="ARBA00022692"/>
    </source>
</evidence>
<reference evidence="15" key="1">
    <citation type="submission" date="2017-04" db="EMBL/GenBank/DDBJ databases">
        <title>Function of individual gut microbiota members based on whole genome sequencing of pure cultures obtained from chicken caecum.</title>
        <authorList>
            <person name="Medvecky M."/>
            <person name="Cejkova D."/>
            <person name="Polansky O."/>
            <person name="Karasova D."/>
            <person name="Kubasova T."/>
            <person name="Cizek A."/>
            <person name="Rychlik I."/>
        </authorList>
    </citation>
    <scope>NUCLEOTIDE SEQUENCE [LARGE SCALE GENOMIC DNA]</scope>
    <source>
        <strain evidence="15">An144</strain>
    </source>
</reference>
<dbReference type="InterPro" id="IPR036890">
    <property type="entry name" value="HATPase_C_sf"/>
</dbReference>
<evidence type="ECO:0000256" key="11">
    <source>
        <dbReference type="SAM" id="Phobius"/>
    </source>
</evidence>
<keyword evidence="7" id="KW-0418">Kinase</keyword>
<dbReference type="InterPro" id="IPR050351">
    <property type="entry name" value="BphY/WalK/GraS-like"/>
</dbReference>
<evidence type="ECO:0000256" key="2">
    <source>
        <dbReference type="ARBA" id="ARBA00004651"/>
    </source>
</evidence>
<dbReference type="Pfam" id="PF02518">
    <property type="entry name" value="HATPase_c"/>
    <property type="match status" value="1"/>
</dbReference>
<dbReference type="GO" id="GO:0000155">
    <property type="term" value="F:phosphorelay sensor kinase activity"/>
    <property type="evidence" value="ECO:0007669"/>
    <property type="project" value="TreeGrafter"/>
</dbReference>
<gene>
    <name evidence="14" type="ORF">B5E88_06220</name>
</gene>
<evidence type="ECO:0000256" key="7">
    <source>
        <dbReference type="ARBA" id="ARBA00022777"/>
    </source>
</evidence>
<feature type="domain" description="COMM" evidence="13">
    <location>
        <begin position="94"/>
        <end position="164"/>
    </location>
</feature>
<keyword evidence="14" id="KW-0067">ATP-binding</keyword>
<dbReference type="GO" id="GO:0016036">
    <property type="term" value="P:cellular response to phosphate starvation"/>
    <property type="evidence" value="ECO:0007669"/>
    <property type="project" value="TreeGrafter"/>
</dbReference>
<proteinExistence type="predicted"/>
<feature type="domain" description="Histidine kinase" evidence="12">
    <location>
        <begin position="127"/>
        <end position="333"/>
    </location>
</feature>
<evidence type="ECO:0000256" key="3">
    <source>
        <dbReference type="ARBA" id="ARBA00012438"/>
    </source>
</evidence>
<evidence type="ECO:0000259" key="12">
    <source>
        <dbReference type="PROSITE" id="PS50109"/>
    </source>
</evidence>
<dbReference type="InterPro" id="IPR017920">
    <property type="entry name" value="COMM"/>
</dbReference>
<dbReference type="Gene3D" id="3.30.565.10">
    <property type="entry name" value="Histidine kinase-like ATPase, C-terminal domain"/>
    <property type="match status" value="1"/>
</dbReference>
<dbReference type="Proteomes" id="UP000196074">
    <property type="component" value="Unassembled WGS sequence"/>
</dbReference>
<evidence type="ECO:0000256" key="10">
    <source>
        <dbReference type="ARBA" id="ARBA00023136"/>
    </source>
</evidence>
<protein>
    <recommendedName>
        <fullName evidence="3">histidine kinase</fullName>
        <ecNumber evidence="3">2.7.13.3</ecNumber>
    </recommendedName>
</protein>
<keyword evidence="9" id="KW-0902">Two-component regulatory system</keyword>
<name>A0A1Y4QYE3_9ENTE</name>
<feature type="transmembrane region" description="Helical" evidence="11">
    <location>
        <begin position="12"/>
        <end position="31"/>
    </location>
</feature>
<dbReference type="InterPro" id="IPR004358">
    <property type="entry name" value="Sig_transdc_His_kin-like_C"/>
</dbReference>
<dbReference type="AlphaFoldDB" id="A0A1Y4QYE3"/>
<keyword evidence="5" id="KW-0808">Transferase</keyword>
<evidence type="ECO:0000256" key="1">
    <source>
        <dbReference type="ARBA" id="ARBA00000085"/>
    </source>
</evidence>
<dbReference type="PANTHER" id="PTHR45453">
    <property type="entry name" value="PHOSPHATE REGULON SENSOR PROTEIN PHOR"/>
    <property type="match status" value="1"/>
</dbReference>
<dbReference type="RefSeq" id="WP_087214544.1">
    <property type="nucleotide sequence ID" value="NZ_NFLC01000010.1"/>
</dbReference>
<keyword evidence="10 11" id="KW-0472">Membrane</keyword>
<dbReference type="GO" id="GO:0005886">
    <property type="term" value="C:plasma membrane"/>
    <property type="evidence" value="ECO:0007669"/>
    <property type="project" value="UniProtKB-SubCell"/>
</dbReference>
<dbReference type="PROSITE" id="PS50109">
    <property type="entry name" value="HIS_KIN"/>
    <property type="match status" value="1"/>
</dbReference>
<evidence type="ECO:0000313" key="15">
    <source>
        <dbReference type="Proteomes" id="UP000196074"/>
    </source>
</evidence>
<evidence type="ECO:0000256" key="8">
    <source>
        <dbReference type="ARBA" id="ARBA00022989"/>
    </source>
</evidence>
<dbReference type="InterPro" id="IPR003594">
    <property type="entry name" value="HATPase_dom"/>
</dbReference>
<dbReference type="PRINTS" id="PR00344">
    <property type="entry name" value="BCTRLSENSOR"/>
</dbReference>
<keyword evidence="14" id="KW-0547">Nucleotide-binding</keyword>
<dbReference type="EMBL" id="NFLC01000010">
    <property type="protein sequence ID" value="OUQ10345.1"/>
    <property type="molecule type" value="Genomic_DNA"/>
</dbReference>
<keyword evidence="6 11" id="KW-0812">Transmembrane</keyword>
<organism evidence="14 15">
    <name type="scientific">Enterococcus cecorum</name>
    <dbReference type="NCBI Taxonomy" id="44008"/>
    <lineage>
        <taxon>Bacteria</taxon>
        <taxon>Bacillati</taxon>
        <taxon>Bacillota</taxon>
        <taxon>Bacilli</taxon>
        <taxon>Lactobacillales</taxon>
        <taxon>Enterococcaceae</taxon>
        <taxon>Enterococcus</taxon>
    </lineage>
</organism>
<accession>A0A1Y4QYE3</accession>
<evidence type="ECO:0000256" key="5">
    <source>
        <dbReference type="ARBA" id="ARBA00022679"/>
    </source>
</evidence>
<keyword evidence="4" id="KW-1003">Cell membrane</keyword>
<sequence>MKLSEYIKSRLWQYLLKFSVSLLCLALLWVFKVPSTLLVMIVMMMGTTFLVVELVEFHQKKSYYQELFQQLNQLEEQALLVHSILPQPKFYEGQLVDEELRLVYQGFMTQLRASQKQTEDFKEFIELWIHEAKIPLATLQLSLYNQHHLPAEIKQALQQLEDYLEQVLYFTRAENAQKDYLIRQVPLQQIIRQVAIRNQASLLNGDIQFIAPSTDVIVTTDQKWLGYILNQIMDNAIKYVQMIENATIEIAVEEQEKEILLHIRDNGCGISASDLPRVFDKSFTGENGRLYPKATGLGLYLVKQLISKLGHGITITSNVQVGTTVTLIFAKPSFYEVVQTSENKE</sequence>
<comment type="caution">
    <text evidence="14">The sequence shown here is derived from an EMBL/GenBank/DDBJ whole genome shotgun (WGS) entry which is preliminary data.</text>
</comment>
<evidence type="ECO:0000256" key="4">
    <source>
        <dbReference type="ARBA" id="ARBA00022475"/>
    </source>
</evidence>
<comment type="catalytic activity">
    <reaction evidence="1">
        <text>ATP + protein L-histidine = ADP + protein N-phospho-L-histidine.</text>
        <dbReference type="EC" id="2.7.13.3"/>
    </reaction>
</comment>
<keyword evidence="8 11" id="KW-1133">Transmembrane helix</keyword>
<dbReference type="GO" id="GO:0005524">
    <property type="term" value="F:ATP binding"/>
    <property type="evidence" value="ECO:0007669"/>
    <property type="project" value="UniProtKB-KW"/>
</dbReference>
<dbReference type="SMART" id="SM00387">
    <property type="entry name" value="HATPase_c"/>
    <property type="match status" value="1"/>
</dbReference>
<comment type="subcellular location">
    <subcellularLocation>
        <location evidence="2">Cell membrane</location>
        <topology evidence="2">Multi-pass membrane protein</topology>
    </subcellularLocation>
</comment>
<evidence type="ECO:0000259" key="13">
    <source>
        <dbReference type="PROSITE" id="PS51269"/>
    </source>
</evidence>
<evidence type="ECO:0000313" key="14">
    <source>
        <dbReference type="EMBL" id="OUQ10345.1"/>
    </source>
</evidence>
<dbReference type="SUPFAM" id="SSF55874">
    <property type="entry name" value="ATPase domain of HSP90 chaperone/DNA topoisomerase II/histidine kinase"/>
    <property type="match status" value="1"/>
</dbReference>
<dbReference type="PROSITE" id="PS51269">
    <property type="entry name" value="COMM"/>
    <property type="match status" value="1"/>
</dbReference>
<dbReference type="GO" id="GO:0004721">
    <property type="term" value="F:phosphoprotein phosphatase activity"/>
    <property type="evidence" value="ECO:0007669"/>
    <property type="project" value="TreeGrafter"/>
</dbReference>
<evidence type="ECO:0000256" key="9">
    <source>
        <dbReference type="ARBA" id="ARBA00023012"/>
    </source>
</evidence>